<dbReference type="PANTHER" id="PTHR43201:SF5">
    <property type="entry name" value="MEDIUM-CHAIN ACYL-COA LIGASE ACSF2, MITOCHONDRIAL"/>
    <property type="match status" value="1"/>
</dbReference>
<dbReference type="InterPro" id="IPR045851">
    <property type="entry name" value="AMP-bd_C_sf"/>
</dbReference>
<dbReference type="RefSeq" id="WP_345197436.1">
    <property type="nucleotide sequence ID" value="NZ_BAABFL010000438.1"/>
</dbReference>
<evidence type="ECO:0000256" key="1">
    <source>
        <dbReference type="ARBA" id="ARBA00006432"/>
    </source>
</evidence>
<dbReference type="Gene3D" id="3.40.50.12780">
    <property type="entry name" value="N-terminal domain of ligase-like"/>
    <property type="match status" value="1"/>
</dbReference>
<feature type="domain" description="AMP-binding enzyme C-terminal" evidence="4">
    <location>
        <begin position="468"/>
        <end position="544"/>
    </location>
</feature>
<evidence type="ECO:0000256" key="2">
    <source>
        <dbReference type="ARBA" id="ARBA00022598"/>
    </source>
</evidence>
<dbReference type="SUPFAM" id="SSF56801">
    <property type="entry name" value="Acetyl-CoA synthetase-like"/>
    <property type="match status" value="1"/>
</dbReference>
<feature type="domain" description="AMP-dependent synthetase/ligase" evidence="3">
    <location>
        <begin position="29"/>
        <end position="417"/>
    </location>
</feature>
<dbReference type="PROSITE" id="PS00455">
    <property type="entry name" value="AMP_BINDING"/>
    <property type="match status" value="1"/>
</dbReference>
<evidence type="ECO:0000259" key="4">
    <source>
        <dbReference type="Pfam" id="PF13193"/>
    </source>
</evidence>
<dbReference type="InterPro" id="IPR042099">
    <property type="entry name" value="ANL_N_sf"/>
</dbReference>
<keyword evidence="2" id="KW-0436">Ligase</keyword>
<evidence type="ECO:0000259" key="3">
    <source>
        <dbReference type="Pfam" id="PF00501"/>
    </source>
</evidence>
<reference evidence="6" key="1">
    <citation type="journal article" date="2019" name="Int. J. Syst. Evol. Microbiol.">
        <title>The Global Catalogue of Microorganisms (GCM) 10K type strain sequencing project: providing services to taxonomists for standard genome sequencing and annotation.</title>
        <authorList>
            <consortium name="The Broad Institute Genomics Platform"/>
            <consortium name="The Broad Institute Genome Sequencing Center for Infectious Disease"/>
            <person name="Wu L."/>
            <person name="Ma J."/>
        </authorList>
    </citation>
    <scope>NUCLEOTIDE SEQUENCE [LARGE SCALE GENOMIC DNA]</scope>
    <source>
        <strain evidence="6">JCM 17805</strain>
    </source>
</reference>
<proteinExistence type="inferred from homology"/>
<keyword evidence="6" id="KW-1185">Reference proteome</keyword>
<dbReference type="InterPro" id="IPR000873">
    <property type="entry name" value="AMP-dep_synth/lig_dom"/>
</dbReference>
<protein>
    <submittedName>
        <fullName evidence="5">AMP-binding protein</fullName>
    </submittedName>
</protein>
<dbReference type="Pfam" id="PF00501">
    <property type="entry name" value="AMP-binding"/>
    <property type="match status" value="1"/>
</dbReference>
<dbReference type="CDD" id="cd05917">
    <property type="entry name" value="FACL_like_2"/>
    <property type="match status" value="1"/>
</dbReference>
<accession>A0ABP8V836</accession>
<sequence length="570" mass="63517">MTASRLSYTSGTAKQPLLGMTIGEMLDITADRFPDREALIVRHQSIRWSWRKLREKTDACARALLAIGVEQGDRIGIWSPNRAEWTLTQLAAARIGAILVNINPAYRAPELKYAMNLCAIRFLVTAEQFKHSDYIGMLQSLLNDPQKNPGKAGCSKKVPTLETIITLSDTAYPGMSRWQDVMDKGNSLSESDLEQRQQSLQFDDPINIQYTSGTTGHPKGVTLTHHNILNNAYFVARQMRLTEQDRLVVPVPLYHCFGMVLANLACLTCGATLIYPSEGFDASQTLTAVAEEKATALHGVPTMFIAELHDPDFASYDLSSLRTGIIAGSLCPVELMKRIINDMHLSEIQIGYGMTETSPISTQTSHDTSLEQRVTTVGRTQPHQETKIITTDNQHIVPRGQIGELCTRGYSVMMKYWGDEEATDNAIDEAGWMHSGDLALMDDDGFIQIIGRIKDMVIRGGENIYPKEIEDLFYTHPAVAEIHVTGVPDPKYGEAVIAWIRLKDGVEQPSEESLRDFCQDQIAHFKIPRYFKFTDSFPMTITGKVQKYKIREISTQELGLGETALPGTAI</sequence>
<dbReference type="InterPro" id="IPR025110">
    <property type="entry name" value="AMP-bd_C"/>
</dbReference>
<evidence type="ECO:0000313" key="5">
    <source>
        <dbReference type="EMBL" id="GAA4651122.1"/>
    </source>
</evidence>
<dbReference type="InterPro" id="IPR020845">
    <property type="entry name" value="AMP-binding_CS"/>
</dbReference>
<dbReference type="Proteomes" id="UP001500604">
    <property type="component" value="Unassembled WGS sequence"/>
</dbReference>
<gene>
    <name evidence="5" type="ORF">GCM10023116_34050</name>
</gene>
<organism evidence="5 6">
    <name type="scientific">Kistimonas scapharcae</name>
    <dbReference type="NCBI Taxonomy" id="1036133"/>
    <lineage>
        <taxon>Bacteria</taxon>
        <taxon>Pseudomonadati</taxon>
        <taxon>Pseudomonadota</taxon>
        <taxon>Gammaproteobacteria</taxon>
        <taxon>Oceanospirillales</taxon>
        <taxon>Endozoicomonadaceae</taxon>
        <taxon>Kistimonas</taxon>
    </lineage>
</organism>
<evidence type="ECO:0000313" key="6">
    <source>
        <dbReference type="Proteomes" id="UP001500604"/>
    </source>
</evidence>
<dbReference type="EMBL" id="BAABFL010000438">
    <property type="protein sequence ID" value="GAA4651122.1"/>
    <property type="molecule type" value="Genomic_DNA"/>
</dbReference>
<dbReference type="NCBIfam" id="NF009233">
    <property type="entry name" value="PRK12583.1"/>
    <property type="match status" value="1"/>
</dbReference>
<comment type="similarity">
    <text evidence="1">Belongs to the ATP-dependent AMP-binding enzyme family.</text>
</comment>
<name>A0ABP8V836_9GAMM</name>
<comment type="caution">
    <text evidence="5">The sequence shown here is derived from an EMBL/GenBank/DDBJ whole genome shotgun (WGS) entry which is preliminary data.</text>
</comment>
<dbReference type="PANTHER" id="PTHR43201">
    <property type="entry name" value="ACYL-COA SYNTHETASE"/>
    <property type="match status" value="1"/>
</dbReference>
<dbReference type="Gene3D" id="3.30.300.30">
    <property type="match status" value="1"/>
</dbReference>
<dbReference type="Pfam" id="PF13193">
    <property type="entry name" value="AMP-binding_C"/>
    <property type="match status" value="1"/>
</dbReference>